<dbReference type="Proteomes" id="UP000030321">
    <property type="component" value="Unassembled WGS sequence"/>
</dbReference>
<comment type="caution">
    <text evidence="1">The sequence shown here is derived from an EMBL/GenBank/DDBJ whole genome shotgun (WGS) entry which is preliminary data.</text>
</comment>
<organism evidence="1 2">
    <name type="scientific">Microcystis aeruginosa NIES-44</name>
    <dbReference type="NCBI Taxonomy" id="449439"/>
    <lineage>
        <taxon>Bacteria</taxon>
        <taxon>Bacillati</taxon>
        <taxon>Cyanobacteriota</taxon>
        <taxon>Cyanophyceae</taxon>
        <taxon>Oscillatoriophycideae</taxon>
        <taxon>Chroococcales</taxon>
        <taxon>Microcystaceae</taxon>
        <taxon>Microcystis</taxon>
    </lineage>
</organism>
<sequence length="42" mass="4807">MKNNHQNVRIPILSLTDSNIVKITKNFLLTAIQDCLIITQQL</sequence>
<reference evidence="2" key="1">
    <citation type="journal article" date="2015" name="Genome">
        <title>Whole Genome Sequence of the Non-Microcystin-Producing Microcystis aeruginosa Strain NIES-44.</title>
        <authorList>
            <person name="Okano K."/>
            <person name="Miyata N."/>
            <person name="Ozaki Y."/>
        </authorList>
    </citation>
    <scope>NUCLEOTIDE SEQUENCE [LARGE SCALE GENOMIC DNA]</scope>
    <source>
        <strain evidence="2">NIES-44</strain>
    </source>
</reference>
<dbReference type="AlphaFoldDB" id="A0A0A1VUS8"/>
<proteinExistence type="predicted"/>
<protein>
    <submittedName>
        <fullName evidence="1">Uncharacterized protein</fullName>
    </submittedName>
</protein>
<evidence type="ECO:0000313" key="2">
    <source>
        <dbReference type="Proteomes" id="UP000030321"/>
    </source>
</evidence>
<name>A0A0A1VUS8_MICAE</name>
<accession>A0A0A1VUS8</accession>
<dbReference type="EMBL" id="BBPA01000039">
    <property type="protein sequence ID" value="GAL93440.1"/>
    <property type="molecule type" value="Genomic_DNA"/>
</dbReference>
<evidence type="ECO:0000313" key="1">
    <source>
        <dbReference type="EMBL" id="GAL93440.1"/>
    </source>
</evidence>
<gene>
    <name evidence="1" type="ORF">N44_02127</name>
</gene>